<evidence type="ECO:0008006" key="3">
    <source>
        <dbReference type="Google" id="ProtNLM"/>
    </source>
</evidence>
<dbReference type="GO" id="GO:0007155">
    <property type="term" value="P:cell adhesion"/>
    <property type="evidence" value="ECO:0007669"/>
    <property type="project" value="InterPro"/>
</dbReference>
<dbReference type="Proteomes" id="UP000226420">
    <property type="component" value="Unassembled WGS sequence"/>
</dbReference>
<dbReference type="RefSeq" id="WP_074820193.1">
    <property type="nucleotide sequence ID" value="NZ_FOLW01000001.1"/>
</dbReference>
<dbReference type="GO" id="GO:0009289">
    <property type="term" value="C:pilus"/>
    <property type="evidence" value="ECO:0007669"/>
    <property type="project" value="InterPro"/>
</dbReference>
<sequence length="327" mass="34889">MSETGKIKFFTVWGLGLLIGLLAIRSVVAANEPPYNVIPYKYNRAISKVIISADTKEDTGLITTFIVRAGTVSGQVDCGPRNLPPGAAYHFTMIDLPRESNGRFRINDNLSMSASAKDGTAVNTWSDDIYSAVCSNKGLYQYESAQALANAYPITLYFYVKHRPIDNLITFPSMPLGGYIRAFGAQIGSREKVYAIPIVLTGGTISLDTACTVSPQSLTINHGTVPRGLVSHRMAAPITYACKTPVKATFTLSYEADRNGALPLKDSLGGVGAVSKLTITDPQTGASGRSIHAEIQTAKTFTVSSELSQITGSGLVSGSAWLIATHD</sequence>
<accession>A0AAJ5BFU5</accession>
<evidence type="ECO:0000313" key="2">
    <source>
        <dbReference type="Proteomes" id="UP000226420"/>
    </source>
</evidence>
<comment type="caution">
    <text evidence="1">The sequence shown here is derived from an EMBL/GenBank/DDBJ whole genome shotgun (WGS) entry which is preliminary data.</text>
</comment>
<name>A0AAJ5BFU5_9GAMM</name>
<dbReference type="EMBL" id="FOLW01000001">
    <property type="protein sequence ID" value="SFC05138.1"/>
    <property type="molecule type" value="Genomic_DNA"/>
</dbReference>
<evidence type="ECO:0000313" key="1">
    <source>
        <dbReference type="EMBL" id="SFC05138.1"/>
    </source>
</evidence>
<dbReference type="InterPro" id="IPR036937">
    <property type="entry name" value="Adhesion_dom_fimbrial_sf"/>
</dbReference>
<proteinExistence type="predicted"/>
<dbReference type="Gene3D" id="2.60.40.1090">
    <property type="entry name" value="Fimbrial-type adhesion domain"/>
    <property type="match status" value="1"/>
</dbReference>
<gene>
    <name evidence="1" type="ORF">SAMN02745723_101259</name>
</gene>
<organism evidence="1 2">
    <name type="scientific">Pragia fontium DSM 5563 = ATCC 49100</name>
    <dbReference type="NCBI Taxonomy" id="1122977"/>
    <lineage>
        <taxon>Bacteria</taxon>
        <taxon>Pseudomonadati</taxon>
        <taxon>Pseudomonadota</taxon>
        <taxon>Gammaproteobacteria</taxon>
        <taxon>Enterobacterales</taxon>
        <taxon>Budviciaceae</taxon>
        <taxon>Pragia</taxon>
    </lineage>
</organism>
<reference evidence="1 2" key="1">
    <citation type="submission" date="2016-10" db="EMBL/GenBank/DDBJ databases">
        <authorList>
            <person name="Varghese N."/>
            <person name="Submissions S."/>
        </authorList>
    </citation>
    <scope>NUCLEOTIDE SEQUENCE [LARGE SCALE GENOMIC DNA]</scope>
    <source>
        <strain evidence="1 2">DSM 5563</strain>
    </source>
</reference>
<dbReference type="AlphaFoldDB" id="A0AAJ5BFU5"/>
<protein>
    <recommendedName>
        <fullName evidence="3">Adhesin</fullName>
    </recommendedName>
</protein>